<keyword evidence="3" id="KW-1185">Reference proteome</keyword>
<feature type="region of interest" description="Disordered" evidence="1">
    <location>
        <begin position="42"/>
        <end position="67"/>
    </location>
</feature>
<evidence type="ECO:0000313" key="2">
    <source>
        <dbReference type="EMBL" id="KAF2764173.1"/>
    </source>
</evidence>
<name>A0A6G1KU27_9PEZI</name>
<organism evidence="2 3">
    <name type="scientific">Teratosphaeria nubilosa</name>
    <dbReference type="NCBI Taxonomy" id="161662"/>
    <lineage>
        <taxon>Eukaryota</taxon>
        <taxon>Fungi</taxon>
        <taxon>Dikarya</taxon>
        <taxon>Ascomycota</taxon>
        <taxon>Pezizomycotina</taxon>
        <taxon>Dothideomycetes</taxon>
        <taxon>Dothideomycetidae</taxon>
        <taxon>Mycosphaerellales</taxon>
        <taxon>Teratosphaeriaceae</taxon>
        <taxon>Teratosphaeria</taxon>
    </lineage>
</organism>
<sequence>MLGPRSIRVALLHPADSHDAPMICDLVSASLDEEEDRTTYEGLSYTWGPPIDGRGPHSHSGRTSADH</sequence>
<evidence type="ECO:0000313" key="3">
    <source>
        <dbReference type="Proteomes" id="UP000799436"/>
    </source>
</evidence>
<proteinExistence type="predicted"/>
<dbReference type="OrthoDB" id="2157530at2759"/>
<reference evidence="2" key="1">
    <citation type="journal article" date="2020" name="Stud. Mycol.">
        <title>101 Dothideomycetes genomes: a test case for predicting lifestyles and emergence of pathogens.</title>
        <authorList>
            <person name="Haridas S."/>
            <person name="Albert R."/>
            <person name="Binder M."/>
            <person name="Bloem J."/>
            <person name="Labutti K."/>
            <person name="Salamov A."/>
            <person name="Andreopoulos B."/>
            <person name="Baker S."/>
            <person name="Barry K."/>
            <person name="Bills G."/>
            <person name="Bluhm B."/>
            <person name="Cannon C."/>
            <person name="Castanera R."/>
            <person name="Culley D."/>
            <person name="Daum C."/>
            <person name="Ezra D."/>
            <person name="Gonzalez J."/>
            <person name="Henrissat B."/>
            <person name="Kuo A."/>
            <person name="Liang C."/>
            <person name="Lipzen A."/>
            <person name="Lutzoni F."/>
            <person name="Magnuson J."/>
            <person name="Mondo S."/>
            <person name="Nolan M."/>
            <person name="Ohm R."/>
            <person name="Pangilinan J."/>
            <person name="Park H.-J."/>
            <person name="Ramirez L."/>
            <person name="Alfaro M."/>
            <person name="Sun H."/>
            <person name="Tritt A."/>
            <person name="Yoshinaga Y."/>
            <person name="Zwiers L.-H."/>
            <person name="Turgeon B."/>
            <person name="Goodwin S."/>
            <person name="Spatafora J."/>
            <person name="Crous P."/>
            <person name="Grigoriev I."/>
        </authorList>
    </citation>
    <scope>NUCLEOTIDE SEQUENCE</scope>
    <source>
        <strain evidence="2">CBS 116005</strain>
    </source>
</reference>
<evidence type="ECO:0008006" key="4">
    <source>
        <dbReference type="Google" id="ProtNLM"/>
    </source>
</evidence>
<evidence type="ECO:0000256" key="1">
    <source>
        <dbReference type="SAM" id="MobiDB-lite"/>
    </source>
</evidence>
<gene>
    <name evidence="2" type="ORF">EJ03DRAFT_332090</name>
</gene>
<protein>
    <recommendedName>
        <fullName evidence="4">Heterokaryon incompatibility domain-containing protein</fullName>
    </recommendedName>
</protein>
<dbReference type="Proteomes" id="UP000799436">
    <property type="component" value="Unassembled WGS sequence"/>
</dbReference>
<dbReference type="AlphaFoldDB" id="A0A6G1KU27"/>
<accession>A0A6G1KU27</accession>
<dbReference type="EMBL" id="ML995936">
    <property type="protein sequence ID" value="KAF2764173.1"/>
    <property type="molecule type" value="Genomic_DNA"/>
</dbReference>